<gene>
    <name evidence="2" type="ORF">JKK62_16730</name>
</gene>
<evidence type="ECO:0000313" key="3">
    <source>
        <dbReference type="Proteomes" id="UP000633365"/>
    </source>
</evidence>
<dbReference type="PIRSF" id="PIRSF006425">
    <property type="entry name" value="UCP006425_WD40"/>
    <property type="match status" value="1"/>
</dbReference>
<dbReference type="Proteomes" id="UP000633365">
    <property type="component" value="Unassembled WGS sequence"/>
</dbReference>
<proteinExistence type="predicted"/>
<feature type="transmembrane region" description="Helical" evidence="1">
    <location>
        <begin position="48"/>
        <end position="74"/>
    </location>
</feature>
<dbReference type="EMBL" id="JAEQMG010000191">
    <property type="protein sequence ID" value="MBK6090267.1"/>
    <property type="molecule type" value="Genomic_DNA"/>
</dbReference>
<dbReference type="InterPro" id="IPR019198">
    <property type="entry name" value="Beta_propeller_containing"/>
</dbReference>
<keyword evidence="1" id="KW-0472">Membrane</keyword>
<keyword evidence="3" id="KW-1185">Reference proteome</keyword>
<comment type="caution">
    <text evidence="2">The sequence shown here is derived from an EMBL/GenBank/DDBJ whole genome shotgun (WGS) entry which is preliminary data.</text>
</comment>
<name>A0A934WUQ8_9FIRM</name>
<protein>
    <submittedName>
        <fullName evidence="2">Beta-propeller domain-containing protein</fullName>
    </submittedName>
</protein>
<reference evidence="2" key="1">
    <citation type="submission" date="2021-01" db="EMBL/GenBank/DDBJ databases">
        <title>Genome public.</title>
        <authorList>
            <person name="Liu C."/>
            <person name="Sun Q."/>
        </authorList>
    </citation>
    <scope>NUCLEOTIDE SEQUENCE</scope>
    <source>
        <strain evidence="2">M6</strain>
    </source>
</reference>
<evidence type="ECO:0000313" key="2">
    <source>
        <dbReference type="EMBL" id="MBK6090267.1"/>
    </source>
</evidence>
<keyword evidence="1" id="KW-0812">Transmembrane</keyword>
<evidence type="ECO:0000256" key="1">
    <source>
        <dbReference type="SAM" id="Phobius"/>
    </source>
</evidence>
<organism evidence="2 3">
    <name type="scientific">Ruminococcus difficilis</name>
    <dbReference type="NCBI Taxonomy" id="2763069"/>
    <lineage>
        <taxon>Bacteria</taxon>
        <taxon>Bacillati</taxon>
        <taxon>Bacillota</taxon>
        <taxon>Clostridia</taxon>
        <taxon>Eubacteriales</taxon>
        <taxon>Oscillospiraceae</taxon>
        <taxon>Ruminococcus</taxon>
    </lineage>
</organism>
<dbReference type="Pfam" id="PF09826">
    <property type="entry name" value="Beta_propel"/>
    <property type="match status" value="1"/>
</dbReference>
<dbReference type="InterPro" id="IPR014441">
    <property type="entry name" value="UCP006425_b-propeller"/>
</dbReference>
<accession>A0A934WUQ8</accession>
<keyword evidence="1" id="KW-1133">Transmembrane helix</keyword>
<dbReference type="RefSeq" id="WP_201428929.1">
    <property type="nucleotide sequence ID" value="NZ_JAEQMG010000191.1"/>
</dbReference>
<dbReference type="AlphaFoldDB" id="A0A934WUQ8"/>
<sequence>MKNDFDTVKDRFASDGVNAPDDINEDMVLGQLEGVEPVKVKKKKTGMVLGITSAAVASVAVITAGAFLATNIFFSRVQVGTPVSVSGTAKLMQFNTRDEVKKAVGNAKKFQNNINSGERYNVLDGDVLEYGEKVFSAGSANGSAAGSASGLSGSSSSHNSTYVQHTGVDEADNVKTDSEYIYYLAPTSNGMKHQIQIYRAAQKDTEMISAVTELNDSNFREFYVNGDRLVVLSEVYYSDSSTEASVYDISDRSKPKLLDSFCQSGNYVSSRMIGDTLYLVSDYYAYNDDDLPETRNKNATPDEVPVNCTYSVETPADSRFLVVSSVDTQNGAKALSTKSILGSADDVYCNQDYLYVNATEYETQDYNRVINSFASYYTPTNVRTQIVKFSLNDNLDAVASCYVKGEINNQYSLDEYNGNLRVATTSINEKNSFEVNNLYVLDSELNQIGSVEGFAKDESIKAVRYMGDTAYVITYEETDPLFVIDLSTPSDPQILGEVKISGFSTMLVPIDENTVLGIGYNTDNVYYTDMEVQDGIKIVTFDVSDKTNPKVLDTKVFKGYYSEVQNNPKALLVNTERNDFTIPFSCYGDGYSNYDSYSGVINFRISDGKIDIVDEYRSDVFVSSENGSAEVSRCVYVGNTIYMLGNVWEYDYYIKNNTDDVYRTSIDWVDYK</sequence>